<dbReference type="STRING" id="1121322.SAMN02745136_04875"/>
<evidence type="ECO:0000313" key="3">
    <source>
        <dbReference type="Proteomes" id="UP000184386"/>
    </source>
</evidence>
<evidence type="ECO:0000313" key="2">
    <source>
        <dbReference type="EMBL" id="SHL43152.1"/>
    </source>
</evidence>
<proteinExistence type="predicted"/>
<dbReference type="Proteomes" id="UP000184386">
    <property type="component" value="Unassembled WGS sequence"/>
</dbReference>
<name>A0A1M7AK41_9FIRM</name>
<gene>
    <name evidence="2" type="ORF">SAMN02745136_04875</name>
</gene>
<organism evidence="2 3">
    <name type="scientific">Anaerocolumna jejuensis DSM 15929</name>
    <dbReference type="NCBI Taxonomy" id="1121322"/>
    <lineage>
        <taxon>Bacteria</taxon>
        <taxon>Bacillati</taxon>
        <taxon>Bacillota</taxon>
        <taxon>Clostridia</taxon>
        <taxon>Lachnospirales</taxon>
        <taxon>Lachnospiraceae</taxon>
        <taxon>Anaerocolumna</taxon>
    </lineage>
</organism>
<keyword evidence="1" id="KW-0472">Membrane</keyword>
<evidence type="ECO:0000256" key="1">
    <source>
        <dbReference type="SAM" id="Phobius"/>
    </source>
</evidence>
<protein>
    <submittedName>
        <fullName evidence="2">Uncharacterized protein</fullName>
    </submittedName>
</protein>
<dbReference type="AlphaFoldDB" id="A0A1M7AK41"/>
<accession>A0A1M7AK41</accession>
<keyword evidence="3" id="KW-1185">Reference proteome</keyword>
<dbReference type="EMBL" id="FRAC01000033">
    <property type="protein sequence ID" value="SHL43152.1"/>
    <property type="molecule type" value="Genomic_DNA"/>
</dbReference>
<reference evidence="2 3" key="1">
    <citation type="submission" date="2016-11" db="EMBL/GenBank/DDBJ databases">
        <authorList>
            <person name="Jaros S."/>
            <person name="Januszkiewicz K."/>
            <person name="Wedrychowicz H."/>
        </authorList>
    </citation>
    <scope>NUCLEOTIDE SEQUENCE [LARGE SCALE GENOMIC DNA]</scope>
    <source>
        <strain evidence="2 3">DSM 15929</strain>
    </source>
</reference>
<keyword evidence="1" id="KW-0812">Transmembrane</keyword>
<sequence length="103" mass="10408">MTIEMNQDLGVQVYLHEGNTIMASASMAVNAAGGGGEVAGDAGGGVSPDGTSAGMGGGTVKDPLLSNWPFVIGISFLTLAVSVVIGILLAKRKIKKGIELYED</sequence>
<dbReference type="RefSeq" id="WP_073279803.1">
    <property type="nucleotide sequence ID" value="NZ_FRAC01000033.1"/>
</dbReference>
<dbReference type="OrthoDB" id="2068485at2"/>
<feature type="transmembrane region" description="Helical" evidence="1">
    <location>
        <begin position="68"/>
        <end position="90"/>
    </location>
</feature>
<keyword evidence="1" id="KW-1133">Transmembrane helix</keyword>